<dbReference type="InterPro" id="IPR036640">
    <property type="entry name" value="ABC1_TM_sf"/>
</dbReference>
<evidence type="ECO:0000256" key="5">
    <source>
        <dbReference type="SAM" id="Phobius"/>
    </source>
</evidence>
<dbReference type="GO" id="GO:0140359">
    <property type="term" value="F:ABC-type transporter activity"/>
    <property type="evidence" value="ECO:0007669"/>
    <property type="project" value="InterPro"/>
</dbReference>
<dbReference type="RefSeq" id="WP_161977628.1">
    <property type="nucleotide sequence ID" value="NZ_BIFS01000001.1"/>
</dbReference>
<comment type="caution">
    <text evidence="7">The sequence shown here is derived from an EMBL/GenBank/DDBJ whole genome shotgun (WGS) entry which is preliminary data.</text>
</comment>
<dbReference type="SUPFAM" id="SSF90123">
    <property type="entry name" value="ABC transporter transmembrane region"/>
    <property type="match status" value="1"/>
</dbReference>
<protein>
    <recommendedName>
        <fullName evidence="6">ABC transmembrane type-1 domain-containing protein</fullName>
    </recommendedName>
</protein>
<evidence type="ECO:0000256" key="3">
    <source>
        <dbReference type="ARBA" id="ARBA00022989"/>
    </source>
</evidence>
<sequence length="390" mass="43682">MSLQQRFRPAIQQVRHSGGLIGSIVRLTWLASPLLVTTVLFLLVLESLLSPLNLWLTRCVLDSITSTLPVSRISDPLATRFPLLSWSVLAALGIILNQLIQLVGQALQHLAGDRVTTFIDRKVIEATNCWQGLTRFEDPTLADDLARIHTSVNQLGLLLMLEGTKTLARVLTMLATVVILWQLQPLLPLLLLLASLPMGLMFRSYYMNVARHLYQLTPQTRRLEYYRNTLLTPEPARDVRLYGLGPFFQERYQQLYTASMEQFSHIQRHAAVRMTLAQLLATAAAGAIFLWLAWLALQGHLSIGGLVLYSGAVLLLQQTLLSSIDTLLFLSQELRFLPGLFRILAAPPDLPSAHNHCQYQSRYVAASCLNMSALRIPTKIRPPCAMSRLS</sequence>
<dbReference type="PROSITE" id="PS50929">
    <property type="entry name" value="ABC_TM1F"/>
    <property type="match status" value="1"/>
</dbReference>
<accession>A0A402AQG0</accession>
<evidence type="ECO:0000256" key="2">
    <source>
        <dbReference type="ARBA" id="ARBA00022692"/>
    </source>
</evidence>
<reference evidence="8" key="1">
    <citation type="submission" date="2018-12" db="EMBL/GenBank/DDBJ databases">
        <title>Tengunoibacter tsumagoiensis gen. nov., sp. nov., Dictyobacter kobayashii sp. nov., D. alpinus sp. nov., and D. joshuensis sp. nov. and description of Dictyobacteraceae fam. nov. within the order Ktedonobacterales isolated from Tengu-no-mugimeshi.</title>
        <authorList>
            <person name="Wang C.M."/>
            <person name="Zheng Y."/>
            <person name="Sakai Y."/>
            <person name="Toyoda A."/>
            <person name="Minakuchi Y."/>
            <person name="Abe K."/>
            <person name="Yokota A."/>
            <person name="Yabe S."/>
        </authorList>
    </citation>
    <scope>NUCLEOTIDE SEQUENCE [LARGE SCALE GENOMIC DNA]</scope>
    <source>
        <strain evidence="8">Uno11</strain>
    </source>
</reference>
<evidence type="ECO:0000313" key="8">
    <source>
        <dbReference type="Proteomes" id="UP000287188"/>
    </source>
</evidence>
<dbReference type="GO" id="GO:0005886">
    <property type="term" value="C:plasma membrane"/>
    <property type="evidence" value="ECO:0007669"/>
    <property type="project" value="UniProtKB-SubCell"/>
</dbReference>
<dbReference type="InterPro" id="IPR011527">
    <property type="entry name" value="ABC1_TM_dom"/>
</dbReference>
<organism evidence="7 8">
    <name type="scientific">Dictyobacter kobayashii</name>
    <dbReference type="NCBI Taxonomy" id="2014872"/>
    <lineage>
        <taxon>Bacteria</taxon>
        <taxon>Bacillati</taxon>
        <taxon>Chloroflexota</taxon>
        <taxon>Ktedonobacteria</taxon>
        <taxon>Ktedonobacterales</taxon>
        <taxon>Dictyobacteraceae</taxon>
        <taxon>Dictyobacter</taxon>
    </lineage>
</organism>
<evidence type="ECO:0000259" key="6">
    <source>
        <dbReference type="PROSITE" id="PS50929"/>
    </source>
</evidence>
<comment type="subcellular location">
    <subcellularLocation>
        <location evidence="1">Cell membrane</location>
        <topology evidence="1">Multi-pass membrane protein</topology>
    </subcellularLocation>
</comment>
<feature type="domain" description="ABC transmembrane type-1" evidence="6">
    <location>
        <begin position="39"/>
        <end position="332"/>
    </location>
</feature>
<gene>
    <name evidence="7" type="ORF">KDK_50400</name>
</gene>
<keyword evidence="2 5" id="KW-0812">Transmembrane</keyword>
<keyword evidence="8" id="KW-1185">Reference proteome</keyword>
<evidence type="ECO:0000256" key="4">
    <source>
        <dbReference type="ARBA" id="ARBA00023136"/>
    </source>
</evidence>
<feature type="transmembrane region" description="Helical" evidence="5">
    <location>
        <begin position="20"/>
        <end position="45"/>
    </location>
</feature>
<dbReference type="Gene3D" id="1.20.1560.10">
    <property type="entry name" value="ABC transporter type 1, transmembrane domain"/>
    <property type="match status" value="1"/>
</dbReference>
<dbReference type="EMBL" id="BIFS01000001">
    <property type="protein sequence ID" value="GCE21240.1"/>
    <property type="molecule type" value="Genomic_DNA"/>
</dbReference>
<evidence type="ECO:0000256" key="1">
    <source>
        <dbReference type="ARBA" id="ARBA00004651"/>
    </source>
</evidence>
<feature type="transmembrane region" description="Helical" evidence="5">
    <location>
        <begin position="83"/>
        <end position="104"/>
    </location>
</feature>
<evidence type="ECO:0000313" key="7">
    <source>
        <dbReference type="EMBL" id="GCE21240.1"/>
    </source>
</evidence>
<proteinExistence type="predicted"/>
<feature type="transmembrane region" description="Helical" evidence="5">
    <location>
        <begin position="306"/>
        <end position="330"/>
    </location>
</feature>
<dbReference type="Proteomes" id="UP000287188">
    <property type="component" value="Unassembled WGS sequence"/>
</dbReference>
<keyword evidence="3 5" id="KW-1133">Transmembrane helix</keyword>
<keyword evidence="4 5" id="KW-0472">Membrane</keyword>
<dbReference type="Pfam" id="PF00664">
    <property type="entry name" value="ABC_membrane"/>
    <property type="match status" value="1"/>
</dbReference>
<name>A0A402AQG0_9CHLR</name>
<dbReference type="GO" id="GO:0005524">
    <property type="term" value="F:ATP binding"/>
    <property type="evidence" value="ECO:0007669"/>
    <property type="project" value="InterPro"/>
</dbReference>
<feature type="transmembrane region" description="Helical" evidence="5">
    <location>
        <begin position="270"/>
        <end position="294"/>
    </location>
</feature>
<dbReference type="AlphaFoldDB" id="A0A402AQG0"/>